<dbReference type="Proteomes" id="UP000287651">
    <property type="component" value="Unassembled WGS sequence"/>
</dbReference>
<gene>
    <name evidence="1" type="ORF">B296_00009789</name>
</gene>
<organism evidence="1 2">
    <name type="scientific">Ensete ventricosum</name>
    <name type="common">Abyssinian banana</name>
    <name type="synonym">Musa ensete</name>
    <dbReference type="NCBI Taxonomy" id="4639"/>
    <lineage>
        <taxon>Eukaryota</taxon>
        <taxon>Viridiplantae</taxon>
        <taxon>Streptophyta</taxon>
        <taxon>Embryophyta</taxon>
        <taxon>Tracheophyta</taxon>
        <taxon>Spermatophyta</taxon>
        <taxon>Magnoliopsida</taxon>
        <taxon>Liliopsida</taxon>
        <taxon>Zingiberales</taxon>
        <taxon>Musaceae</taxon>
        <taxon>Ensete</taxon>
    </lineage>
</organism>
<accession>A0A426Z4P7</accession>
<protein>
    <submittedName>
        <fullName evidence="1">Uncharacterized protein</fullName>
    </submittedName>
</protein>
<evidence type="ECO:0000313" key="1">
    <source>
        <dbReference type="EMBL" id="RRT58938.1"/>
    </source>
</evidence>
<comment type="caution">
    <text evidence="1">The sequence shown here is derived from an EMBL/GenBank/DDBJ whole genome shotgun (WGS) entry which is preliminary data.</text>
</comment>
<sequence>MWVLCPASKWFQLPVGICSGKSPSSKQKALSLLDIYLLYVWRKKHQLFDKMSLIPSAPGWLADNFIGSLVQKLAEFTVQFGVKDGLQDDLIKLKDFPAQNSVRHQQSRESVDQR</sequence>
<reference evidence="1 2" key="1">
    <citation type="journal article" date="2014" name="Agronomy (Basel)">
        <title>A Draft Genome Sequence for Ensete ventricosum, the Drought-Tolerant Tree Against Hunger.</title>
        <authorList>
            <person name="Harrison J."/>
            <person name="Moore K.A."/>
            <person name="Paszkiewicz K."/>
            <person name="Jones T."/>
            <person name="Grant M."/>
            <person name="Ambacheew D."/>
            <person name="Muzemil S."/>
            <person name="Studholme D.J."/>
        </authorList>
    </citation>
    <scope>NUCLEOTIDE SEQUENCE [LARGE SCALE GENOMIC DNA]</scope>
</reference>
<evidence type="ECO:0000313" key="2">
    <source>
        <dbReference type="Proteomes" id="UP000287651"/>
    </source>
</evidence>
<name>A0A426Z4P7_ENSVE</name>
<dbReference type="AlphaFoldDB" id="A0A426Z4P7"/>
<dbReference type="EMBL" id="AMZH03008446">
    <property type="protein sequence ID" value="RRT58938.1"/>
    <property type="molecule type" value="Genomic_DNA"/>
</dbReference>
<proteinExistence type="predicted"/>